<feature type="signal peptide" evidence="2">
    <location>
        <begin position="1"/>
        <end position="18"/>
    </location>
</feature>
<keyword evidence="1" id="KW-1133">Transmembrane helix</keyword>
<evidence type="ECO:0008006" key="7">
    <source>
        <dbReference type="Google" id="ProtNLM"/>
    </source>
</evidence>
<dbReference type="InterPro" id="IPR013783">
    <property type="entry name" value="Ig-like_fold"/>
</dbReference>
<name>A0A423TYS4_PENVA</name>
<keyword evidence="6" id="KW-1185">Reference proteome</keyword>
<comment type="caution">
    <text evidence="5">The sequence shown here is derived from an EMBL/GenBank/DDBJ whole genome shotgun (WGS) entry which is preliminary data.</text>
</comment>
<dbReference type="EMBL" id="QCYY01000951">
    <property type="protein sequence ID" value="ROT81601.1"/>
    <property type="molecule type" value="Genomic_DNA"/>
</dbReference>
<dbReference type="InterPro" id="IPR036116">
    <property type="entry name" value="FN3_sf"/>
</dbReference>
<reference evidence="5 6" key="1">
    <citation type="submission" date="2018-04" db="EMBL/GenBank/DDBJ databases">
        <authorList>
            <person name="Zhang X."/>
            <person name="Yuan J."/>
            <person name="Li F."/>
            <person name="Xiang J."/>
        </authorList>
    </citation>
    <scope>NUCLEOTIDE SEQUENCE [LARGE SCALE GENOMIC DNA]</scope>
    <source>
        <tissue evidence="5">Muscle</tissue>
    </source>
</reference>
<feature type="domain" description="Ig-like" evidence="3">
    <location>
        <begin position="25"/>
        <end position="96"/>
    </location>
</feature>
<keyword evidence="1" id="KW-0812">Transmembrane</keyword>
<proteinExistence type="predicted"/>
<dbReference type="OrthoDB" id="6266590at2759"/>
<protein>
    <recommendedName>
        <fullName evidence="7">Fibronectin type-III domain-containing protein</fullName>
    </recommendedName>
</protein>
<feature type="domain" description="Fibronectin type-III" evidence="4">
    <location>
        <begin position="105"/>
        <end position="205"/>
    </location>
</feature>
<dbReference type="PROSITE" id="PS50835">
    <property type="entry name" value="IG_LIKE"/>
    <property type="match status" value="1"/>
</dbReference>
<dbReference type="Proteomes" id="UP000283509">
    <property type="component" value="Unassembled WGS sequence"/>
</dbReference>
<sequence length="305" mass="35006">MTNRSLLVLLYFVQGLFGVLNQELPEENVFYVDEHTNATFDCTGHNDMMKGVEWRYSEYKKNSIVLENGSLFFTNIVKENSGLYDCIFEENGTSLHKIKIVVVGVPQPPQNVSVHATQVIAIVKWHVHLDEDWENSPQGPKTTVHLHYRPVSSQHWLHVPHHLMPQGQTTIYRLIPNTTYAIELWSSNRYGKSDIVPFYFATMPDVDENEQESMLLLDVEEFSPVVWIIAVLVIVIVIHVLVGFLLFAYWRQRRIGKSDGDDCEVIELVPHIIENPAYQFSRHFDPMQESFLSPSVSSHSAVALV</sequence>
<feature type="transmembrane region" description="Helical" evidence="1">
    <location>
        <begin position="225"/>
        <end position="250"/>
    </location>
</feature>
<dbReference type="AlphaFoldDB" id="A0A423TYS4"/>
<keyword evidence="2" id="KW-0732">Signal</keyword>
<dbReference type="SUPFAM" id="SSF48726">
    <property type="entry name" value="Immunoglobulin"/>
    <property type="match status" value="1"/>
</dbReference>
<evidence type="ECO:0000313" key="6">
    <source>
        <dbReference type="Proteomes" id="UP000283509"/>
    </source>
</evidence>
<dbReference type="Gene3D" id="2.60.40.10">
    <property type="entry name" value="Immunoglobulins"/>
    <property type="match status" value="2"/>
</dbReference>
<evidence type="ECO:0000259" key="4">
    <source>
        <dbReference type="PROSITE" id="PS50853"/>
    </source>
</evidence>
<dbReference type="InterPro" id="IPR036179">
    <property type="entry name" value="Ig-like_dom_sf"/>
</dbReference>
<evidence type="ECO:0000256" key="1">
    <source>
        <dbReference type="SAM" id="Phobius"/>
    </source>
</evidence>
<accession>A0A423TYS4</accession>
<dbReference type="InterPro" id="IPR007110">
    <property type="entry name" value="Ig-like_dom"/>
</dbReference>
<gene>
    <name evidence="5" type="ORF">C7M84_025274</name>
</gene>
<dbReference type="CDD" id="cd00063">
    <property type="entry name" value="FN3"/>
    <property type="match status" value="1"/>
</dbReference>
<dbReference type="SUPFAM" id="SSF49265">
    <property type="entry name" value="Fibronectin type III"/>
    <property type="match status" value="1"/>
</dbReference>
<reference evidence="5 6" key="2">
    <citation type="submission" date="2019-01" db="EMBL/GenBank/DDBJ databases">
        <title>The decoding of complex shrimp genome reveals the adaptation for benthos swimmer, frequently molting mechanism and breeding impact on genome.</title>
        <authorList>
            <person name="Sun Y."/>
            <person name="Gao Y."/>
            <person name="Yu Y."/>
        </authorList>
    </citation>
    <scope>NUCLEOTIDE SEQUENCE [LARGE SCALE GENOMIC DNA]</scope>
    <source>
        <tissue evidence="5">Muscle</tissue>
    </source>
</reference>
<dbReference type="InterPro" id="IPR003961">
    <property type="entry name" value="FN3_dom"/>
</dbReference>
<dbReference type="PROSITE" id="PS50853">
    <property type="entry name" value="FN3"/>
    <property type="match status" value="1"/>
</dbReference>
<evidence type="ECO:0000313" key="5">
    <source>
        <dbReference type="EMBL" id="ROT81601.1"/>
    </source>
</evidence>
<organism evidence="5 6">
    <name type="scientific">Penaeus vannamei</name>
    <name type="common">Whiteleg shrimp</name>
    <name type="synonym">Litopenaeus vannamei</name>
    <dbReference type="NCBI Taxonomy" id="6689"/>
    <lineage>
        <taxon>Eukaryota</taxon>
        <taxon>Metazoa</taxon>
        <taxon>Ecdysozoa</taxon>
        <taxon>Arthropoda</taxon>
        <taxon>Crustacea</taxon>
        <taxon>Multicrustacea</taxon>
        <taxon>Malacostraca</taxon>
        <taxon>Eumalacostraca</taxon>
        <taxon>Eucarida</taxon>
        <taxon>Decapoda</taxon>
        <taxon>Dendrobranchiata</taxon>
        <taxon>Penaeoidea</taxon>
        <taxon>Penaeidae</taxon>
        <taxon>Penaeus</taxon>
    </lineage>
</organism>
<keyword evidence="1" id="KW-0472">Membrane</keyword>
<feature type="chain" id="PRO_5019167980" description="Fibronectin type-III domain-containing protein" evidence="2">
    <location>
        <begin position="19"/>
        <end position="305"/>
    </location>
</feature>
<evidence type="ECO:0000256" key="2">
    <source>
        <dbReference type="SAM" id="SignalP"/>
    </source>
</evidence>
<evidence type="ECO:0000259" key="3">
    <source>
        <dbReference type="PROSITE" id="PS50835"/>
    </source>
</evidence>